<keyword evidence="3" id="KW-1185">Reference proteome</keyword>
<evidence type="ECO:0000313" key="2">
    <source>
        <dbReference type="EMBL" id="GAA4938725.1"/>
    </source>
</evidence>
<evidence type="ECO:0000259" key="1">
    <source>
        <dbReference type="Pfam" id="PF12762"/>
    </source>
</evidence>
<name>A0ABP9GE07_9FLAO</name>
<dbReference type="EMBL" id="BAABJJ010000011">
    <property type="protein sequence ID" value="GAA4938725.1"/>
    <property type="molecule type" value="Genomic_DNA"/>
</dbReference>
<comment type="caution">
    <text evidence="2">The sequence shown here is derived from an EMBL/GenBank/DDBJ whole genome shotgun (WGS) entry which is preliminary data.</text>
</comment>
<organism evidence="2 3">
    <name type="scientific">Algibacter agarivorans</name>
    <dbReference type="NCBI Taxonomy" id="1109741"/>
    <lineage>
        <taxon>Bacteria</taxon>
        <taxon>Pseudomonadati</taxon>
        <taxon>Bacteroidota</taxon>
        <taxon>Flavobacteriia</taxon>
        <taxon>Flavobacteriales</taxon>
        <taxon>Flavobacteriaceae</taxon>
        <taxon>Algibacter</taxon>
    </lineage>
</organism>
<evidence type="ECO:0000313" key="3">
    <source>
        <dbReference type="Proteomes" id="UP001501302"/>
    </source>
</evidence>
<accession>A0ABP9GE07</accession>
<dbReference type="Pfam" id="PF12762">
    <property type="entry name" value="DDE_Tnp_IS1595"/>
    <property type="match status" value="1"/>
</dbReference>
<proteinExistence type="predicted"/>
<protein>
    <recommendedName>
        <fullName evidence="1">ISXO2-like transposase domain-containing protein</fullName>
    </recommendedName>
</protein>
<sequence length="83" mass="9778">MLNKTHAKHVKLNHSKHIMISGKYNTSRLDSFWTTIKRAIVGQYHQVSPEHLQSYLDEIAFKFNNKGKNLFSLLITKIVKQRR</sequence>
<dbReference type="InterPro" id="IPR024445">
    <property type="entry name" value="Tnp_ISXO2-like"/>
</dbReference>
<reference evidence="3" key="1">
    <citation type="journal article" date="2019" name="Int. J. Syst. Evol. Microbiol.">
        <title>The Global Catalogue of Microorganisms (GCM) 10K type strain sequencing project: providing services to taxonomists for standard genome sequencing and annotation.</title>
        <authorList>
            <consortium name="The Broad Institute Genomics Platform"/>
            <consortium name="The Broad Institute Genome Sequencing Center for Infectious Disease"/>
            <person name="Wu L."/>
            <person name="Ma J."/>
        </authorList>
    </citation>
    <scope>NUCLEOTIDE SEQUENCE [LARGE SCALE GENOMIC DNA]</scope>
    <source>
        <strain evidence="3">JCM 18285</strain>
    </source>
</reference>
<feature type="domain" description="ISXO2-like transposase" evidence="1">
    <location>
        <begin position="2"/>
        <end position="64"/>
    </location>
</feature>
<dbReference type="Proteomes" id="UP001501302">
    <property type="component" value="Unassembled WGS sequence"/>
</dbReference>
<gene>
    <name evidence="2" type="ORF">GCM10023314_09190</name>
</gene>